<dbReference type="InterPro" id="IPR029058">
    <property type="entry name" value="AB_hydrolase_fold"/>
</dbReference>
<protein>
    <submittedName>
        <fullName evidence="3">Epoxide hydrolase</fullName>
    </submittedName>
</protein>
<organism evidence="3 4">
    <name type="scientific">Lentzea cavernae</name>
    <dbReference type="NCBI Taxonomy" id="2020703"/>
    <lineage>
        <taxon>Bacteria</taxon>
        <taxon>Bacillati</taxon>
        <taxon>Actinomycetota</taxon>
        <taxon>Actinomycetes</taxon>
        <taxon>Pseudonocardiales</taxon>
        <taxon>Pseudonocardiaceae</taxon>
        <taxon>Lentzea</taxon>
    </lineage>
</organism>
<dbReference type="Pfam" id="PF00561">
    <property type="entry name" value="Abhydrolase_1"/>
    <property type="match status" value="1"/>
</dbReference>
<gene>
    <name evidence="3" type="primary">ephA</name>
    <name evidence="3" type="ORF">GCM10017774_41120</name>
</gene>
<sequence>MQEEENGHQPIGSHADKISTESGQEMTGFGLQDHPMTSPAFPEPALVAVNGVELEVFEAGRHNAGNPVVLCHGWPEHAFTWRHQMPALAAAGYHVIAPNQRGYGNSSRPAEVTAYDIEHLSGDLVALLDHHGYDDATFVGHDWGAMVVWGLTLLHPGRVNKVINLSLPYPERGDRPWIEFLEDVLGPDSYFVHFNRQPGVADAVFEENTARFLRNLYRKNVPPSEPRPGMAFLELARADSPLGEPVMSDEELAVFVSAFESSGFTGGINWYRNLDRNWHLLADVDPVIRQPTLMIYGERDAVARSEDLAKFVPNAEVVTLDCGHWIQQEKPEDTTKAILSWLEQQETA</sequence>
<evidence type="ECO:0000313" key="4">
    <source>
        <dbReference type="Proteomes" id="UP000605568"/>
    </source>
</evidence>
<dbReference type="SUPFAM" id="SSF53474">
    <property type="entry name" value="alpha/beta-Hydrolases"/>
    <property type="match status" value="1"/>
</dbReference>
<dbReference type="PANTHER" id="PTHR43329">
    <property type="entry name" value="EPOXIDE HYDROLASE"/>
    <property type="match status" value="1"/>
</dbReference>
<dbReference type="Gene3D" id="3.40.50.1820">
    <property type="entry name" value="alpha/beta hydrolase"/>
    <property type="match status" value="1"/>
</dbReference>
<dbReference type="EMBL" id="BNAR01000005">
    <property type="protein sequence ID" value="GHH43324.1"/>
    <property type="molecule type" value="Genomic_DNA"/>
</dbReference>
<dbReference type="InterPro" id="IPR000639">
    <property type="entry name" value="Epox_hydrolase-like"/>
</dbReference>
<evidence type="ECO:0000256" key="1">
    <source>
        <dbReference type="ARBA" id="ARBA00022801"/>
    </source>
</evidence>
<comment type="caution">
    <text evidence="3">The sequence shown here is derived from an EMBL/GenBank/DDBJ whole genome shotgun (WGS) entry which is preliminary data.</text>
</comment>
<keyword evidence="1 3" id="KW-0378">Hydrolase</keyword>
<keyword evidence="4" id="KW-1185">Reference proteome</keyword>
<dbReference type="InterPro" id="IPR000073">
    <property type="entry name" value="AB_hydrolase_1"/>
</dbReference>
<reference evidence="4" key="1">
    <citation type="journal article" date="2019" name="Int. J. Syst. Evol. Microbiol.">
        <title>The Global Catalogue of Microorganisms (GCM) 10K type strain sequencing project: providing services to taxonomists for standard genome sequencing and annotation.</title>
        <authorList>
            <consortium name="The Broad Institute Genomics Platform"/>
            <consortium name="The Broad Institute Genome Sequencing Center for Infectious Disease"/>
            <person name="Wu L."/>
            <person name="Ma J."/>
        </authorList>
    </citation>
    <scope>NUCLEOTIDE SEQUENCE [LARGE SCALE GENOMIC DNA]</scope>
    <source>
        <strain evidence="4">CGMCC 4.7367</strain>
    </source>
</reference>
<name>A0ABQ3MF71_9PSEU</name>
<proteinExistence type="predicted"/>
<feature type="domain" description="AB hydrolase-1" evidence="2">
    <location>
        <begin position="66"/>
        <end position="331"/>
    </location>
</feature>
<dbReference type="PRINTS" id="PR00412">
    <property type="entry name" value="EPOXHYDRLASE"/>
</dbReference>
<dbReference type="GO" id="GO:0016787">
    <property type="term" value="F:hydrolase activity"/>
    <property type="evidence" value="ECO:0007669"/>
    <property type="project" value="UniProtKB-KW"/>
</dbReference>
<evidence type="ECO:0000313" key="3">
    <source>
        <dbReference type="EMBL" id="GHH43324.1"/>
    </source>
</evidence>
<accession>A0ABQ3MF71</accession>
<evidence type="ECO:0000259" key="2">
    <source>
        <dbReference type="Pfam" id="PF00561"/>
    </source>
</evidence>
<dbReference type="Proteomes" id="UP000605568">
    <property type="component" value="Unassembled WGS sequence"/>
</dbReference>